<proteinExistence type="inferred from homology"/>
<dbReference type="InterPro" id="IPR036250">
    <property type="entry name" value="AcylCo_DH-like_C"/>
</dbReference>
<dbReference type="Gene3D" id="2.40.110.10">
    <property type="entry name" value="Butyryl-CoA Dehydrogenase, subunit A, domain 2"/>
    <property type="match status" value="1"/>
</dbReference>
<dbReference type="InterPro" id="IPR006089">
    <property type="entry name" value="Acyl-CoA_DH_CS"/>
</dbReference>
<keyword evidence="4 6" id="KW-0274">FAD</keyword>
<evidence type="ECO:0000256" key="1">
    <source>
        <dbReference type="ARBA" id="ARBA00001974"/>
    </source>
</evidence>
<reference evidence="10 11" key="1">
    <citation type="journal article" date="2017" name="ISME J.">
        <title>Energy and carbon metabolisms in a deep terrestrial subsurface fluid microbial community.</title>
        <authorList>
            <person name="Momper L."/>
            <person name="Jungbluth S.P."/>
            <person name="Lee M.D."/>
            <person name="Amend J.P."/>
        </authorList>
    </citation>
    <scope>NUCLEOTIDE SEQUENCE [LARGE SCALE GENOMIC DNA]</scope>
    <source>
        <strain evidence="10">SURF_5</strain>
    </source>
</reference>
<feature type="domain" description="Acyl-CoA dehydrogenase/oxidase C-terminal" evidence="7">
    <location>
        <begin position="233"/>
        <end position="381"/>
    </location>
</feature>
<evidence type="ECO:0000256" key="3">
    <source>
        <dbReference type="ARBA" id="ARBA00022630"/>
    </source>
</evidence>
<keyword evidence="5 6" id="KW-0560">Oxidoreductase</keyword>
<dbReference type="GO" id="GO:0050660">
    <property type="term" value="F:flavin adenine dinucleotide binding"/>
    <property type="evidence" value="ECO:0007669"/>
    <property type="project" value="InterPro"/>
</dbReference>
<dbReference type="PANTHER" id="PTHR43884">
    <property type="entry name" value="ACYL-COA DEHYDROGENASE"/>
    <property type="match status" value="1"/>
</dbReference>
<dbReference type="PANTHER" id="PTHR43884:SF12">
    <property type="entry name" value="ISOVALERYL-COA DEHYDROGENASE, MITOCHONDRIAL-RELATED"/>
    <property type="match status" value="1"/>
</dbReference>
<dbReference type="SUPFAM" id="SSF47203">
    <property type="entry name" value="Acyl-CoA dehydrogenase C-terminal domain-like"/>
    <property type="match status" value="1"/>
</dbReference>
<dbReference type="Gene3D" id="1.10.540.10">
    <property type="entry name" value="Acyl-CoA dehydrogenase/oxidase, N-terminal domain"/>
    <property type="match status" value="1"/>
</dbReference>
<dbReference type="FunFam" id="2.40.110.10:FF:000002">
    <property type="entry name" value="Acyl-CoA dehydrogenase fadE12"/>
    <property type="match status" value="1"/>
</dbReference>
<comment type="caution">
    <text evidence="10">The sequence shown here is derived from an EMBL/GenBank/DDBJ whole genome shotgun (WGS) entry which is preliminary data.</text>
</comment>
<evidence type="ECO:0000256" key="2">
    <source>
        <dbReference type="ARBA" id="ARBA00009347"/>
    </source>
</evidence>
<gene>
    <name evidence="10" type="ORF">C4520_04950</name>
</gene>
<protein>
    <submittedName>
        <fullName evidence="10">Acyl-CoA dehydrogenase</fullName>
    </submittedName>
</protein>
<dbReference type="InterPro" id="IPR013786">
    <property type="entry name" value="AcylCoA_DH/ox_N"/>
</dbReference>
<evidence type="ECO:0000259" key="8">
    <source>
        <dbReference type="Pfam" id="PF02770"/>
    </source>
</evidence>
<dbReference type="Pfam" id="PF02771">
    <property type="entry name" value="Acyl-CoA_dh_N"/>
    <property type="match status" value="1"/>
</dbReference>
<dbReference type="Gene3D" id="1.20.140.10">
    <property type="entry name" value="Butyryl-CoA Dehydrogenase, subunit A, domain 3"/>
    <property type="match status" value="1"/>
</dbReference>
<keyword evidence="3 6" id="KW-0285">Flavoprotein</keyword>
<evidence type="ECO:0000256" key="6">
    <source>
        <dbReference type="RuleBase" id="RU362125"/>
    </source>
</evidence>
<dbReference type="InterPro" id="IPR009075">
    <property type="entry name" value="AcylCo_DH/oxidase_C"/>
</dbReference>
<comment type="cofactor">
    <cofactor evidence="1 6">
        <name>FAD</name>
        <dbReference type="ChEBI" id="CHEBI:57692"/>
    </cofactor>
</comment>
<dbReference type="FunFam" id="1.10.540.10:FF:000009">
    <property type="entry name" value="Probable acyl-CoA dehydrogenase"/>
    <property type="match status" value="1"/>
</dbReference>
<dbReference type="SUPFAM" id="SSF56645">
    <property type="entry name" value="Acyl-CoA dehydrogenase NM domain-like"/>
    <property type="match status" value="1"/>
</dbReference>
<organism evidence="10 11">
    <name type="scientific">Abyssobacteria bacterium (strain SURF_5)</name>
    <dbReference type="NCBI Taxonomy" id="2093360"/>
    <lineage>
        <taxon>Bacteria</taxon>
        <taxon>Pseudomonadati</taxon>
        <taxon>Candidatus Hydrogenedentota</taxon>
        <taxon>Candidatus Abyssobacteria</taxon>
    </lineage>
</organism>
<sequence length="384" mass="42823">MLKSKLPFTEEHNMLRDTFRKFIEKEVTPHHEQWEKDGKVPRELWLKAGENGFLCPWADEKYGGIGADFLYSVIMIEELTKAGASGFALPLHNDIVVPYIYAFGNDEQKERWVPGCVSGEQISALAMTEPNAGSDVQSMKTTAIKDGDSYVINGQKTFISNGLLADVVVVAAKTDPKADPPYSGISLIVVERDTPGFERGKKIQKIGMKAQDTAELFFDECRVPAGNILGGEGSGFFMMMQKLQPERLVCAIGGQAAAEKCLDLTIKYTKEREQFGRPIFNFQHTQFLLADLASEVSVGRAYMDRLIQDHLAGENVVTETCMAKLWICEMANRVADRCLQMHGGYGYCEEYPISKFWVDGRIQTIFAGTSEVMRLIIARSLGKD</sequence>
<comment type="similarity">
    <text evidence="2 6">Belongs to the acyl-CoA dehydrogenase family.</text>
</comment>
<name>A0A3A4NYK0_ABYX5</name>
<dbReference type="Proteomes" id="UP000265882">
    <property type="component" value="Unassembled WGS sequence"/>
</dbReference>
<feature type="domain" description="Acyl-CoA dehydrogenase/oxidase N-terminal" evidence="9">
    <location>
        <begin position="9"/>
        <end position="120"/>
    </location>
</feature>
<evidence type="ECO:0000313" key="10">
    <source>
        <dbReference type="EMBL" id="RJP24042.1"/>
    </source>
</evidence>
<dbReference type="FunFam" id="1.20.140.10:FF:000001">
    <property type="entry name" value="Acyl-CoA dehydrogenase"/>
    <property type="match status" value="1"/>
</dbReference>
<dbReference type="InterPro" id="IPR009100">
    <property type="entry name" value="AcylCoA_DH/oxidase_NM_dom_sf"/>
</dbReference>
<dbReference type="InterPro" id="IPR006091">
    <property type="entry name" value="Acyl-CoA_Oxase/DH_mid-dom"/>
</dbReference>
<accession>A0A3A4NYK0</accession>
<dbReference type="AlphaFoldDB" id="A0A3A4NYK0"/>
<dbReference type="EMBL" id="QZKU01000041">
    <property type="protein sequence ID" value="RJP24042.1"/>
    <property type="molecule type" value="Genomic_DNA"/>
</dbReference>
<evidence type="ECO:0000259" key="9">
    <source>
        <dbReference type="Pfam" id="PF02771"/>
    </source>
</evidence>
<evidence type="ECO:0000256" key="5">
    <source>
        <dbReference type="ARBA" id="ARBA00023002"/>
    </source>
</evidence>
<dbReference type="Pfam" id="PF02770">
    <property type="entry name" value="Acyl-CoA_dh_M"/>
    <property type="match status" value="1"/>
</dbReference>
<evidence type="ECO:0000256" key="4">
    <source>
        <dbReference type="ARBA" id="ARBA00022827"/>
    </source>
</evidence>
<evidence type="ECO:0000313" key="11">
    <source>
        <dbReference type="Proteomes" id="UP000265882"/>
    </source>
</evidence>
<feature type="domain" description="Acyl-CoA oxidase/dehydrogenase middle" evidence="8">
    <location>
        <begin position="124"/>
        <end position="221"/>
    </location>
</feature>
<evidence type="ECO:0000259" key="7">
    <source>
        <dbReference type="Pfam" id="PF00441"/>
    </source>
</evidence>
<dbReference type="InterPro" id="IPR037069">
    <property type="entry name" value="AcylCoA_DH/ox_N_sf"/>
</dbReference>
<dbReference type="Pfam" id="PF00441">
    <property type="entry name" value="Acyl-CoA_dh_1"/>
    <property type="match status" value="1"/>
</dbReference>
<dbReference type="InterPro" id="IPR046373">
    <property type="entry name" value="Acyl-CoA_Oxase/DH_mid-dom_sf"/>
</dbReference>
<dbReference type="PROSITE" id="PS00072">
    <property type="entry name" value="ACYL_COA_DH_1"/>
    <property type="match status" value="1"/>
</dbReference>
<dbReference type="PROSITE" id="PS00073">
    <property type="entry name" value="ACYL_COA_DH_2"/>
    <property type="match status" value="1"/>
</dbReference>
<dbReference type="GO" id="GO:0003995">
    <property type="term" value="F:acyl-CoA dehydrogenase activity"/>
    <property type="evidence" value="ECO:0007669"/>
    <property type="project" value="InterPro"/>
</dbReference>